<sequence length="602" mass="66562">MFQYVDVLICGSGSAGICAATWLARQGISCKILEKSNGPMRMGQADGVQCRTVEVFESFGLSEKLLSSAYHVLEVAFWSADATGELVRTRRTADTQPGLSHQPHLILNQAHINGFLLNDMRSNGLSVDYGYTVKSVHVESTPSDHTNGTTHASNGSTKNDDVYPVAVTTEKDGVEEIIKAKYALGSDGAHSNVRKSLGYKMIGDSTDSVWGVMDIYPRTNFPDIRKKATIHSNSGNLLIIPREGDSLVRFYIELPHGTEAKSVKLSELHKAAKSIFAPFTLEIAETFWWSAYSIGQRLVDHFHRDHRVFLAGDACHTHSPKAGQGMNVSLQDGYNIGWKLAAVLKGRAHTELLETYNSERQKVAAELIDFDRQWSKLFSSSSNGKTAEDFPEQFIKAGRYTAGLTAKYNDSIITSSNRSQQEVATGLTVGMRFPSAQVVRFCDAKAMQLVRALPADGRWRIVVFAGDIRTPRSSERLNKLATYLSSENGPAQRFAMPNEDVDSFIEPLLVLSGDRTQIEQDQIPSYFSPVNGKWRMRDLLKTFIDDNSYNSGHGHAYEKYGVSVEEGAIVIVRPDHYVSLITTLDDFAAIGDFFEGFALATK</sequence>
<dbReference type="InterPro" id="IPR012941">
    <property type="entry name" value="Phe_hydrox_C_dim_dom"/>
</dbReference>
<keyword evidence="3" id="KW-0274">FAD</keyword>
<evidence type="ECO:0000259" key="7">
    <source>
        <dbReference type="Pfam" id="PF07976"/>
    </source>
</evidence>
<dbReference type="STRING" id="1149755.A0A2J6S501"/>
<dbReference type="Gene3D" id="3.40.30.20">
    <property type="match status" value="1"/>
</dbReference>
<keyword evidence="2" id="KW-0285">Flavoprotein</keyword>
<feature type="compositionally biased region" description="Polar residues" evidence="5">
    <location>
        <begin position="139"/>
        <end position="157"/>
    </location>
</feature>
<evidence type="ECO:0000259" key="6">
    <source>
        <dbReference type="Pfam" id="PF01494"/>
    </source>
</evidence>
<gene>
    <name evidence="8" type="ORF">L207DRAFT_552304</name>
</gene>
<evidence type="ECO:0000256" key="1">
    <source>
        <dbReference type="ARBA" id="ARBA00007801"/>
    </source>
</evidence>
<evidence type="ECO:0000313" key="9">
    <source>
        <dbReference type="Proteomes" id="UP000235786"/>
    </source>
</evidence>
<organism evidence="8 9">
    <name type="scientific">Hyaloscypha variabilis (strain UAMH 11265 / GT02V1 / F)</name>
    <name type="common">Meliniomyces variabilis</name>
    <dbReference type="NCBI Taxonomy" id="1149755"/>
    <lineage>
        <taxon>Eukaryota</taxon>
        <taxon>Fungi</taxon>
        <taxon>Dikarya</taxon>
        <taxon>Ascomycota</taxon>
        <taxon>Pezizomycotina</taxon>
        <taxon>Leotiomycetes</taxon>
        <taxon>Helotiales</taxon>
        <taxon>Hyaloscyphaceae</taxon>
        <taxon>Hyaloscypha</taxon>
        <taxon>Hyaloscypha variabilis</taxon>
    </lineage>
</organism>
<dbReference type="EMBL" id="KZ613940">
    <property type="protein sequence ID" value="PMD45837.1"/>
    <property type="molecule type" value="Genomic_DNA"/>
</dbReference>
<dbReference type="InterPro" id="IPR002938">
    <property type="entry name" value="FAD-bd"/>
</dbReference>
<evidence type="ECO:0000256" key="3">
    <source>
        <dbReference type="ARBA" id="ARBA00022827"/>
    </source>
</evidence>
<evidence type="ECO:0000313" key="8">
    <source>
        <dbReference type="EMBL" id="PMD45837.1"/>
    </source>
</evidence>
<dbReference type="CDD" id="cd02979">
    <property type="entry name" value="PHOX_C"/>
    <property type="match status" value="1"/>
</dbReference>
<dbReference type="Gene3D" id="3.50.50.60">
    <property type="entry name" value="FAD/NAD(P)-binding domain"/>
    <property type="match status" value="1"/>
</dbReference>
<protein>
    <submittedName>
        <fullName evidence="8">Putative phenol 2-monooxygenase</fullName>
    </submittedName>
</protein>
<name>A0A2J6S501_HYAVF</name>
<dbReference type="InterPro" id="IPR050641">
    <property type="entry name" value="RIFMO-like"/>
</dbReference>
<dbReference type="AlphaFoldDB" id="A0A2J6S501"/>
<evidence type="ECO:0000256" key="5">
    <source>
        <dbReference type="SAM" id="MobiDB-lite"/>
    </source>
</evidence>
<accession>A0A2J6S501</accession>
<evidence type="ECO:0000256" key="4">
    <source>
        <dbReference type="ARBA" id="ARBA00023002"/>
    </source>
</evidence>
<comment type="similarity">
    <text evidence="1">Belongs to the PheA/TfdB FAD monooxygenase family.</text>
</comment>
<dbReference type="SUPFAM" id="SSF51905">
    <property type="entry name" value="FAD/NAD(P)-binding domain"/>
    <property type="match status" value="1"/>
</dbReference>
<evidence type="ECO:0000256" key="2">
    <source>
        <dbReference type="ARBA" id="ARBA00022630"/>
    </source>
</evidence>
<dbReference type="SUPFAM" id="SSF54373">
    <property type="entry name" value="FAD-linked reductases, C-terminal domain"/>
    <property type="match status" value="1"/>
</dbReference>
<dbReference type="NCBIfam" id="NF006144">
    <property type="entry name" value="PRK08294.1"/>
    <property type="match status" value="1"/>
</dbReference>
<dbReference type="GO" id="GO:0016709">
    <property type="term" value="F:oxidoreductase activity, acting on paired donors, with incorporation or reduction of molecular oxygen, NAD(P)H as one donor, and incorporation of one atom of oxygen"/>
    <property type="evidence" value="ECO:0007669"/>
    <property type="project" value="UniProtKB-ARBA"/>
</dbReference>
<keyword evidence="8" id="KW-0503">Monooxygenase</keyword>
<dbReference type="Pfam" id="PF07976">
    <property type="entry name" value="Phe_hydrox_dim"/>
    <property type="match status" value="1"/>
</dbReference>
<feature type="region of interest" description="Disordered" evidence="5">
    <location>
        <begin position="139"/>
        <end position="161"/>
    </location>
</feature>
<feature type="domain" description="Phenol hydroxylase-like C-terminal dimerisation" evidence="7">
    <location>
        <begin position="407"/>
        <end position="600"/>
    </location>
</feature>
<dbReference type="PANTHER" id="PTHR43004:SF10">
    <property type="entry name" value="2-MONOOXYGENASE, PUTATIVE (AFU_ORTHOLOGUE AFUA_6G11480)-RELATED"/>
    <property type="match status" value="1"/>
</dbReference>
<dbReference type="InterPro" id="IPR038220">
    <property type="entry name" value="PHOX_C_sf"/>
</dbReference>
<keyword evidence="9" id="KW-1185">Reference proteome</keyword>
<proteinExistence type="inferred from homology"/>
<dbReference type="GO" id="GO:0071949">
    <property type="term" value="F:FAD binding"/>
    <property type="evidence" value="ECO:0007669"/>
    <property type="project" value="InterPro"/>
</dbReference>
<keyword evidence="4" id="KW-0560">Oxidoreductase</keyword>
<dbReference type="PRINTS" id="PR00420">
    <property type="entry name" value="RNGMNOXGNASE"/>
</dbReference>
<dbReference type="OrthoDB" id="1716816at2759"/>
<feature type="domain" description="FAD-binding" evidence="6">
    <location>
        <begin position="5"/>
        <end position="370"/>
    </location>
</feature>
<dbReference type="SUPFAM" id="SSF52833">
    <property type="entry name" value="Thioredoxin-like"/>
    <property type="match status" value="1"/>
</dbReference>
<dbReference type="Proteomes" id="UP000235786">
    <property type="component" value="Unassembled WGS sequence"/>
</dbReference>
<dbReference type="Gene3D" id="3.30.9.10">
    <property type="entry name" value="D-Amino Acid Oxidase, subunit A, domain 2"/>
    <property type="match status" value="1"/>
</dbReference>
<dbReference type="InterPro" id="IPR036188">
    <property type="entry name" value="FAD/NAD-bd_sf"/>
</dbReference>
<dbReference type="PANTHER" id="PTHR43004">
    <property type="entry name" value="TRK SYSTEM POTASSIUM UPTAKE PROTEIN"/>
    <property type="match status" value="1"/>
</dbReference>
<reference evidence="8 9" key="1">
    <citation type="submission" date="2016-04" db="EMBL/GenBank/DDBJ databases">
        <title>A degradative enzymes factory behind the ericoid mycorrhizal symbiosis.</title>
        <authorList>
            <consortium name="DOE Joint Genome Institute"/>
            <person name="Martino E."/>
            <person name="Morin E."/>
            <person name="Grelet G."/>
            <person name="Kuo A."/>
            <person name="Kohler A."/>
            <person name="Daghino S."/>
            <person name="Barry K."/>
            <person name="Choi C."/>
            <person name="Cichocki N."/>
            <person name="Clum A."/>
            <person name="Copeland A."/>
            <person name="Hainaut M."/>
            <person name="Haridas S."/>
            <person name="Labutti K."/>
            <person name="Lindquist E."/>
            <person name="Lipzen A."/>
            <person name="Khouja H.-R."/>
            <person name="Murat C."/>
            <person name="Ohm R."/>
            <person name="Olson A."/>
            <person name="Spatafora J."/>
            <person name="Veneault-Fourrey C."/>
            <person name="Henrissat B."/>
            <person name="Grigoriev I."/>
            <person name="Martin F."/>
            <person name="Perotto S."/>
        </authorList>
    </citation>
    <scope>NUCLEOTIDE SEQUENCE [LARGE SCALE GENOMIC DNA]</scope>
    <source>
        <strain evidence="8 9">F</strain>
    </source>
</reference>
<dbReference type="InterPro" id="IPR036249">
    <property type="entry name" value="Thioredoxin-like_sf"/>
</dbReference>
<dbReference type="Pfam" id="PF01494">
    <property type="entry name" value="FAD_binding_3"/>
    <property type="match status" value="1"/>
</dbReference>